<dbReference type="GO" id="GO:0005829">
    <property type="term" value="C:cytosol"/>
    <property type="evidence" value="ECO:0007669"/>
    <property type="project" value="TreeGrafter"/>
</dbReference>
<accession>A0AAN6GHQ2</accession>
<reference evidence="2" key="1">
    <citation type="journal article" date="2023" name="PhytoFront">
        <title>Draft Genome Resources of Seven Strains of Tilletia horrida, Causal Agent of Kernel Smut of Rice.</title>
        <authorList>
            <person name="Khanal S."/>
            <person name="Antony Babu S."/>
            <person name="Zhou X.G."/>
        </authorList>
    </citation>
    <scope>NUCLEOTIDE SEQUENCE</scope>
    <source>
        <strain evidence="2">TX3</strain>
    </source>
</reference>
<dbReference type="PANTHER" id="PTHR43691">
    <property type="entry name" value="URIDINE PHOSPHORYLASE"/>
    <property type="match status" value="1"/>
</dbReference>
<feature type="domain" description="Nucleoside phosphorylase" evidence="1">
    <location>
        <begin position="31"/>
        <end position="253"/>
    </location>
</feature>
<evidence type="ECO:0000313" key="2">
    <source>
        <dbReference type="EMBL" id="KAK0541321.1"/>
    </source>
</evidence>
<evidence type="ECO:0000259" key="1">
    <source>
        <dbReference type="Pfam" id="PF01048"/>
    </source>
</evidence>
<sequence>MKEVLHDANFPRDSEGHTYHVATKNGEVANRIITVGDHVRARRIAKLFDGGKPIFEKSSQRLFLTLTGTYKGTPITVVAIGMGFSAVDFFLRECRAVVKGEMIVVRLGSCGSIDENIRIGTVVVPSESVGVMRNWDYFSPSRSADDRASGSLEPYIITQPLACDREVHDALLKTLESSNAPARPDVFGGQQARVAGNTVNASADSFYSAQGRKDAAFHDANENLIDELKKLRPGVATFEMETFVLNSLAASSNADGSGRIRAGAVQMIFADRNSSGVITPTEVEILENWAGKSVCEALVSLSIPEELTQTEGVWSKTAA</sequence>
<proteinExistence type="predicted"/>
<dbReference type="GO" id="GO:0004850">
    <property type="term" value="F:uridine phosphorylase activity"/>
    <property type="evidence" value="ECO:0007669"/>
    <property type="project" value="TreeGrafter"/>
</dbReference>
<dbReference type="AlphaFoldDB" id="A0AAN6GHQ2"/>
<dbReference type="InterPro" id="IPR035994">
    <property type="entry name" value="Nucleoside_phosphorylase_sf"/>
</dbReference>
<dbReference type="GO" id="GO:0006218">
    <property type="term" value="P:uridine catabolic process"/>
    <property type="evidence" value="ECO:0007669"/>
    <property type="project" value="TreeGrafter"/>
</dbReference>
<dbReference type="InterPro" id="IPR000845">
    <property type="entry name" value="Nucleoside_phosphorylase_d"/>
</dbReference>
<dbReference type="Proteomes" id="UP001176521">
    <property type="component" value="Unassembled WGS sequence"/>
</dbReference>
<protein>
    <recommendedName>
        <fullName evidence="1">Nucleoside phosphorylase domain-containing protein</fullName>
    </recommendedName>
</protein>
<gene>
    <name evidence="2" type="ORF">OC842_000026</name>
</gene>
<dbReference type="EMBL" id="JAPDMQ010000001">
    <property type="protein sequence ID" value="KAK0541321.1"/>
    <property type="molecule type" value="Genomic_DNA"/>
</dbReference>
<dbReference type="Gene3D" id="3.40.50.1580">
    <property type="entry name" value="Nucleoside phosphorylase domain"/>
    <property type="match status" value="1"/>
</dbReference>
<dbReference type="Pfam" id="PF01048">
    <property type="entry name" value="PNP_UDP_1"/>
    <property type="match status" value="1"/>
</dbReference>
<dbReference type="CDD" id="cd17769">
    <property type="entry name" value="NP_TgUP-like"/>
    <property type="match status" value="1"/>
</dbReference>
<dbReference type="PANTHER" id="PTHR43691:SF14">
    <property type="entry name" value="URIDINE PHOSPHORYLASE"/>
    <property type="match status" value="1"/>
</dbReference>
<comment type="caution">
    <text evidence="2">The sequence shown here is derived from an EMBL/GenBank/DDBJ whole genome shotgun (WGS) entry which is preliminary data.</text>
</comment>
<name>A0AAN6GHQ2_9BASI</name>
<organism evidence="2 3">
    <name type="scientific">Tilletia horrida</name>
    <dbReference type="NCBI Taxonomy" id="155126"/>
    <lineage>
        <taxon>Eukaryota</taxon>
        <taxon>Fungi</taxon>
        <taxon>Dikarya</taxon>
        <taxon>Basidiomycota</taxon>
        <taxon>Ustilaginomycotina</taxon>
        <taxon>Exobasidiomycetes</taxon>
        <taxon>Tilletiales</taxon>
        <taxon>Tilletiaceae</taxon>
        <taxon>Tilletia</taxon>
    </lineage>
</organism>
<keyword evidence="3" id="KW-1185">Reference proteome</keyword>
<evidence type="ECO:0000313" key="3">
    <source>
        <dbReference type="Proteomes" id="UP001176521"/>
    </source>
</evidence>
<dbReference type="SUPFAM" id="SSF53167">
    <property type="entry name" value="Purine and uridine phosphorylases"/>
    <property type="match status" value="1"/>
</dbReference>